<evidence type="ECO:0000313" key="2">
    <source>
        <dbReference type="EMBL" id="KAF4303685.1"/>
    </source>
</evidence>
<organism evidence="2 3">
    <name type="scientific">Botryosphaeria dothidea</name>
    <dbReference type="NCBI Taxonomy" id="55169"/>
    <lineage>
        <taxon>Eukaryota</taxon>
        <taxon>Fungi</taxon>
        <taxon>Dikarya</taxon>
        <taxon>Ascomycota</taxon>
        <taxon>Pezizomycotina</taxon>
        <taxon>Dothideomycetes</taxon>
        <taxon>Dothideomycetes incertae sedis</taxon>
        <taxon>Botryosphaeriales</taxon>
        <taxon>Botryosphaeriaceae</taxon>
        <taxon>Botryosphaeria</taxon>
    </lineage>
</organism>
<dbReference type="EMBL" id="WWBZ02000051">
    <property type="protein sequence ID" value="KAF4303685.1"/>
    <property type="molecule type" value="Genomic_DNA"/>
</dbReference>
<dbReference type="Proteomes" id="UP000572817">
    <property type="component" value="Unassembled WGS sequence"/>
</dbReference>
<evidence type="ECO:0000256" key="1">
    <source>
        <dbReference type="SAM" id="Phobius"/>
    </source>
</evidence>
<proteinExistence type="predicted"/>
<dbReference type="AlphaFoldDB" id="A0A8H4MZV6"/>
<feature type="transmembrane region" description="Helical" evidence="1">
    <location>
        <begin position="34"/>
        <end position="56"/>
    </location>
</feature>
<comment type="caution">
    <text evidence="2">The sequence shown here is derived from an EMBL/GenBank/DDBJ whole genome shotgun (WGS) entry which is preliminary data.</text>
</comment>
<keyword evidence="1" id="KW-1133">Transmembrane helix</keyword>
<keyword evidence="1" id="KW-0472">Membrane</keyword>
<evidence type="ECO:0000313" key="3">
    <source>
        <dbReference type="Proteomes" id="UP000572817"/>
    </source>
</evidence>
<keyword evidence="1" id="KW-0812">Transmembrane</keyword>
<keyword evidence="3" id="KW-1185">Reference proteome</keyword>
<sequence>MAPFSAFRPGLDKPTSAHRLQPRFQNLSEPAYGALYWFAIPFGVIIFLFLTFYTCANIRYWHDDQIEPPSWKPVVLLSKYLAHRTQKFFKSIRRRISELGLKAIRGKPKLIHKRFVISSEETIEAPSRAHLRIEETTHRDSYISAYDLKGEIIRRAQRKKEGESSTSENAVLARHSDHFTDDYTEDLNFEIGSDTSSPRSSTECAEVYLYGGIRLAQIPPIQSPKPALTTLEEW</sequence>
<name>A0A8H4MZV6_9PEZI</name>
<reference evidence="2" key="1">
    <citation type="submission" date="2020-04" db="EMBL/GenBank/DDBJ databases">
        <title>Genome Assembly and Annotation of Botryosphaeria dothidea sdau 11-99, a Latent Pathogen of Apple Fruit Ring Rot in China.</title>
        <authorList>
            <person name="Yu C."/>
            <person name="Diao Y."/>
            <person name="Lu Q."/>
            <person name="Zhao J."/>
            <person name="Cui S."/>
            <person name="Peng C."/>
            <person name="He B."/>
            <person name="Liu H."/>
        </authorList>
    </citation>
    <scope>NUCLEOTIDE SEQUENCE [LARGE SCALE GENOMIC DNA]</scope>
    <source>
        <strain evidence="2">Sdau11-99</strain>
    </source>
</reference>
<accession>A0A8H4MZV6</accession>
<protein>
    <submittedName>
        <fullName evidence="2">Uncharacterized protein</fullName>
    </submittedName>
</protein>
<gene>
    <name evidence="2" type="ORF">GTA08_BOTSDO08512</name>
</gene>